<dbReference type="AlphaFoldDB" id="A0A7W7I1Z5"/>
<keyword evidence="3" id="KW-1185">Reference proteome</keyword>
<accession>A0A7W7I1Z5</accession>
<gene>
    <name evidence="2" type="ORF">BJ971_005523</name>
</gene>
<proteinExistence type="predicted"/>
<dbReference type="EMBL" id="JACHNH010000001">
    <property type="protein sequence ID" value="MBB4764967.1"/>
    <property type="molecule type" value="Genomic_DNA"/>
</dbReference>
<keyword evidence="1" id="KW-0732">Signal</keyword>
<organism evidence="2 3">
    <name type="scientific">Actinoplanes digitatis</name>
    <dbReference type="NCBI Taxonomy" id="1868"/>
    <lineage>
        <taxon>Bacteria</taxon>
        <taxon>Bacillati</taxon>
        <taxon>Actinomycetota</taxon>
        <taxon>Actinomycetes</taxon>
        <taxon>Micromonosporales</taxon>
        <taxon>Micromonosporaceae</taxon>
        <taxon>Actinoplanes</taxon>
    </lineage>
</organism>
<comment type="caution">
    <text evidence="2">The sequence shown here is derived from an EMBL/GenBank/DDBJ whole genome shotgun (WGS) entry which is preliminary data.</text>
</comment>
<evidence type="ECO:0000256" key="1">
    <source>
        <dbReference type="SAM" id="SignalP"/>
    </source>
</evidence>
<sequence length="154" mass="16200">MKTVKVGLVGRAAMALFAGLAMVAVPAATPAQAAACTANSSVASRWPANIGIRLGRNSSCTYYARFSTGSDAAYGAGYRWFYKVERLELTSYGYFVTATQSGSTLWGSYLDKRTGTVNGNAPGGAEDDHRACFGSGDVNGSGPYSWTCTEWAGY</sequence>
<protein>
    <submittedName>
        <fullName evidence="2">Uncharacterized protein</fullName>
    </submittedName>
</protein>
<name>A0A7W7I1Z5_9ACTN</name>
<dbReference type="Proteomes" id="UP000578112">
    <property type="component" value="Unassembled WGS sequence"/>
</dbReference>
<dbReference type="RefSeq" id="WP_184996096.1">
    <property type="nucleotide sequence ID" value="NZ_BOMK01000025.1"/>
</dbReference>
<reference evidence="2 3" key="1">
    <citation type="submission" date="2020-08" db="EMBL/GenBank/DDBJ databases">
        <title>Sequencing the genomes of 1000 actinobacteria strains.</title>
        <authorList>
            <person name="Klenk H.-P."/>
        </authorList>
    </citation>
    <scope>NUCLEOTIDE SEQUENCE [LARGE SCALE GENOMIC DNA]</scope>
    <source>
        <strain evidence="2 3">DSM 43149</strain>
    </source>
</reference>
<evidence type="ECO:0000313" key="3">
    <source>
        <dbReference type="Proteomes" id="UP000578112"/>
    </source>
</evidence>
<feature type="chain" id="PRO_5031557990" evidence="1">
    <location>
        <begin position="34"/>
        <end position="154"/>
    </location>
</feature>
<feature type="signal peptide" evidence="1">
    <location>
        <begin position="1"/>
        <end position="33"/>
    </location>
</feature>
<evidence type="ECO:0000313" key="2">
    <source>
        <dbReference type="EMBL" id="MBB4764967.1"/>
    </source>
</evidence>